<dbReference type="EMBL" id="CAXLJL010000634">
    <property type="protein sequence ID" value="CAL5139756.1"/>
    <property type="molecule type" value="Genomic_DNA"/>
</dbReference>
<feature type="compositionally biased region" description="Basic and acidic residues" evidence="1">
    <location>
        <begin position="301"/>
        <end position="317"/>
    </location>
</feature>
<accession>A0AAV2TT32</accession>
<dbReference type="AlphaFoldDB" id="A0AAV2TT32"/>
<feature type="compositionally biased region" description="Basic and acidic residues" evidence="1">
    <location>
        <begin position="18"/>
        <end position="36"/>
    </location>
</feature>
<evidence type="ECO:0000256" key="1">
    <source>
        <dbReference type="SAM" id="MobiDB-lite"/>
    </source>
</evidence>
<evidence type="ECO:0000313" key="3">
    <source>
        <dbReference type="Proteomes" id="UP001497525"/>
    </source>
</evidence>
<feature type="compositionally biased region" description="Basic and acidic residues" evidence="1">
    <location>
        <begin position="186"/>
        <end position="200"/>
    </location>
</feature>
<protein>
    <submittedName>
        <fullName evidence="2">Uncharacterized protein</fullName>
    </submittedName>
</protein>
<sequence length="329" mass="37299">MSGVDSTKPSKIDMSLDDIIKLDRKKAGGSNSEKKSLANSGRRGRRRIRVSAIRGQIRTGNRVQGRSRVAGRSRPISLRTGINRKFTTTRKQNPPPPPSAALAVLRRARQTAVAAAKAAADAAALIQSSRTRRQNLFDERRGLQQSPRAAPNRQRLGRSAPNPNIRRSGPALRTVPVAPYGTFSRLSERRQFTTYDDQRRTQRRRRSAPALPPYVPVNSQGRRGDLPSQRTNDQTGYSGRRRRQPPFSRVPFDRNRNNAGYRNDRGRFTSSTRLVRSRDDEYLAQARALIRAQTESYRASQLRERSAPAGRSERRNWDYYSRPWNGGRQ</sequence>
<comment type="caution">
    <text evidence="2">The sequence shown here is derived from an EMBL/GenBank/DDBJ whole genome shotgun (WGS) entry which is preliminary data.</text>
</comment>
<dbReference type="Proteomes" id="UP001497525">
    <property type="component" value="Unassembled WGS sequence"/>
</dbReference>
<proteinExistence type="predicted"/>
<evidence type="ECO:0000313" key="2">
    <source>
        <dbReference type="EMBL" id="CAL5139756.1"/>
    </source>
</evidence>
<organism evidence="2 3">
    <name type="scientific">Calicophoron daubneyi</name>
    <name type="common">Rumen fluke</name>
    <name type="synonym">Paramphistomum daubneyi</name>
    <dbReference type="NCBI Taxonomy" id="300641"/>
    <lineage>
        <taxon>Eukaryota</taxon>
        <taxon>Metazoa</taxon>
        <taxon>Spiralia</taxon>
        <taxon>Lophotrochozoa</taxon>
        <taxon>Platyhelminthes</taxon>
        <taxon>Trematoda</taxon>
        <taxon>Digenea</taxon>
        <taxon>Plagiorchiida</taxon>
        <taxon>Pronocephalata</taxon>
        <taxon>Paramphistomoidea</taxon>
        <taxon>Paramphistomidae</taxon>
        <taxon>Calicophoron</taxon>
    </lineage>
</organism>
<feature type="region of interest" description="Disordered" evidence="1">
    <location>
        <begin position="1"/>
        <end position="46"/>
    </location>
</feature>
<feature type="region of interest" description="Disordered" evidence="1">
    <location>
        <begin position="296"/>
        <end position="329"/>
    </location>
</feature>
<gene>
    <name evidence="2" type="ORF">CDAUBV1_LOCUS14949</name>
</gene>
<reference evidence="2" key="1">
    <citation type="submission" date="2024-06" db="EMBL/GenBank/DDBJ databases">
        <authorList>
            <person name="Liu X."/>
            <person name="Lenzi L."/>
            <person name="Haldenby T S."/>
            <person name="Uol C."/>
        </authorList>
    </citation>
    <scope>NUCLEOTIDE SEQUENCE</scope>
</reference>
<feature type="compositionally biased region" description="Basic and acidic residues" evidence="1">
    <location>
        <begin position="251"/>
        <end position="266"/>
    </location>
</feature>
<name>A0AAV2TT32_CALDB</name>
<feature type="region of interest" description="Disordered" evidence="1">
    <location>
        <begin position="138"/>
        <end position="266"/>
    </location>
</feature>
<feature type="compositionally biased region" description="Polar residues" evidence="1">
    <location>
        <begin position="228"/>
        <end position="237"/>
    </location>
</feature>